<dbReference type="GO" id="GO:0005774">
    <property type="term" value="C:vacuolar membrane"/>
    <property type="evidence" value="ECO:0007669"/>
    <property type="project" value="UniProtKB-SubCell"/>
</dbReference>
<dbReference type="GO" id="GO:0005290">
    <property type="term" value="F:L-histidine transmembrane transporter activity"/>
    <property type="evidence" value="ECO:0007669"/>
    <property type="project" value="TreeGrafter"/>
</dbReference>
<accession>A0ABR1FT77</accession>
<organism evidence="1 2">
    <name type="scientific">Aureococcus anophagefferens</name>
    <name type="common">Harmful bloom alga</name>
    <dbReference type="NCBI Taxonomy" id="44056"/>
    <lineage>
        <taxon>Eukaryota</taxon>
        <taxon>Sar</taxon>
        <taxon>Stramenopiles</taxon>
        <taxon>Ochrophyta</taxon>
        <taxon>Pelagophyceae</taxon>
        <taxon>Pelagomonadales</taxon>
        <taxon>Pelagomonadaceae</taxon>
        <taxon>Aureococcus</taxon>
    </lineage>
</organism>
<dbReference type="GO" id="GO:0015194">
    <property type="term" value="F:L-serine transmembrane transporter activity"/>
    <property type="evidence" value="ECO:0007669"/>
    <property type="project" value="TreeGrafter"/>
</dbReference>
<reference evidence="1 2" key="1">
    <citation type="submission" date="2024-03" db="EMBL/GenBank/DDBJ databases">
        <title>Aureococcus anophagefferens CCMP1851 and Kratosvirus quantuckense: Draft genome of a second virus-susceptible host strain in the model system.</title>
        <authorList>
            <person name="Chase E."/>
            <person name="Truchon A.R."/>
            <person name="Schepens W."/>
            <person name="Wilhelm S.W."/>
        </authorList>
    </citation>
    <scope>NUCLEOTIDE SEQUENCE [LARGE SCALE GENOMIC DNA]</scope>
    <source>
        <strain evidence="1 2">CCMP1851</strain>
    </source>
</reference>
<comment type="caution">
    <text evidence="1">The sequence shown here is derived from an EMBL/GenBank/DDBJ whole genome shotgun (WGS) entry which is preliminary data.</text>
</comment>
<protein>
    <submittedName>
        <fullName evidence="1">Amino acid transmembrane transporter</fullName>
    </submittedName>
</protein>
<dbReference type="GO" id="GO:0015189">
    <property type="term" value="F:L-lysine transmembrane transporter activity"/>
    <property type="evidence" value="ECO:0007669"/>
    <property type="project" value="TreeGrafter"/>
</dbReference>
<evidence type="ECO:0000313" key="1">
    <source>
        <dbReference type="EMBL" id="KAK7237909.1"/>
    </source>
</evidence>
<dbReference type="EMBL" id="JBBJCI010000231">
    <property type="protein sequence ID" value="KAK7237909.1"/>
    <property type="molecule type" value="Genomic_DNA"/>
</dbReference>
<keyword evidence="2" id="KW-1185">Reference proteome</keyword>
<keyword evidence="1" id="KW-0472">Membrane</keyword>
<sequence>MDSALRDSTGGAEEALLLNSDAPERQRVASFLSCVFNLTNTIVGSGMLGLPAAFSNAGSLLGCAFLVLFASTSAFGLHLLAAAARIVSAKAGGDAPSSFRSVATAAAPRFAVLIDGAVAVKCFGVATSYLIVVGDTMPVVMAKLGGFAANRSPWIVGAALLVAPLCYMPRLDGLKFASALSLGFVMFLTVMIVEYYLEGGGGGDVGTTSLAVFDLDTAKTMTIFIFGYTCHQNIFAVVNEIKRPTPARLDAVVATSIGTACGIYLLVAVCGYMTFGDKVQGDILDNYPVEPAITVARVFVAALVALSFPLQCHPSRACVMSLLQGARPPPPDDASDAALALRKRAEDRRTRAEHVAVTTVFLVGATLIALSVESLSTILSVVGATGSTAVSYILPGGIYYRLAEPSPKRTLALGQFLLGCCIVPTALTLIFV</sequence>
<gene>
    <name evidence="1" type="primary">AVT7</name>
    <name evidence="1" type="ORF">SO694_00022457</name>
</gene>
<evidence type="ECO:0000313" key="2">
    <source>
        <dbReference type="Proteomes" id="UP001363151"/>
    </source>
</evidence>
<keyword evidence="1" id="KW-0812">Transmembrane</keyword>
<dbReference type="PANTHER" id="PTHR22950">
    <property type="entry name" value="AMINO ACID TRANSPORTER"/>
    <property type="match status" value="1"/>
</dbReference>
<dbReference type="KEGG" id="aaf:AURANDRAFT_20577"/>
<dbReference type="Proteomes" id="UP001363151">
    <property type="component" value="Unassembled WGS sequence"/>
</dbReference>
<dbReference type="InterPro" id="IPR013057">
    <property type="entry name" value="AA_transpt_TM"/>
</dbReference>
<name>A0ABR1FT77_AURAN</name>
<dbReference type="PANTHER" id="PTHR22950:SF678">
    <property type="entry name" value="VACUOLAR AMINO ACID TRANSPORTER 5-RELATED"/>
    <property type="match status" value="1"/>
</dbReference>
<dbReference type="GO" id="GO:0005302">
    <property type="term" value="F:L-tyrosine transmembrane transporter activity"/>
    <property type="evidence" value="ECO:0007669"/>
    <property type="project" value="TreeGrafter"/>
</dbReference>
<dbReference type="GO" id="GO:0005313">
    <property type="term" value="F:L-glutamate transmembrane transporter activity"/>
    <property type="evidence" value="ECO:0007669"/>
    <property type="project" value="TreeGrafter"/>
</dbReference>
<dbReference type="Pfam" id="PF01490">
    <property type="entry name" value="Aa_trans"/>
    <property type="match status" value="1"/>
</dbReference>
<dbReference type="GO" id="GO:0061459">
    <property type="term" value="F:L-arginine transmembrane transporter activity"/>
    <property type="evidence" value="ECO:0007669"/>
    <property type="project" value="TreeGrafter"/>
</dbReference>
<proteinExistence type="predicted"/>